<dbReference type="Proteomes" id="UP000315010">
    <property type="component" value="Unassembled WGS sequence"/>
</dbReference>
<reference evidence="1 2" key="1">
    <citation type="submission" date="2019-02" db="EMBL/GenBank/DDBJ databases">
        <title>Deep-cultivation of Planctomycetes and their phenomic and genomic characterization uncovers novel biology.</title>
        <authorList>
            <person name="Wiegand S."/>
            <person name="Jogler M."/>
            <person name="Boedeker C."/>
            <person name="Pinto D."/>
            <person name="Vollmers J."/>
            <person name="Rivas-Marin E."/>
            <person name="Kohn T."/>
            <person name="Peeters S.H."/>
            <person name="Heuer A."/>
            <person name="Rast P."/>
            <person name="Oberbeckmann S."/>
            <person name="Bunk B."/>
            <person name="Jeske O."/>
            <person name="Meyerdierks A."/>
            <person name="Storesund J.E."/>
            <person name="Kallscheuer N."/>
            <person name="Luecker S."/>
            <person name="Lage O.M."/>
            <person name="Pohl T."/>
            <person name="Merkel B.J."/>
            <person name="Hornburger P."/>
            <person name="Mueller R.-W."/>
            <person name="Bruemmer F."/>
            <person name="Labrenz M."/>
            <person name="Spormann A.M."/>
            <person name="Op Den Camp H."/>
            <person name="Overmann J."/>
            <person name="Amann R."/>
            <person name="Jetten M.S.M."/>
            <person name="Mascher T."/>
            <person name="Medema M.H."/>
            <person name="Devos D.P."/>
            <person name="Kaster A.-K."/>
            <person name="Ovreas L."/>
            <person name="Rohde M."/>
            <person name="Galperin M.Y."/>
            <person name="Jogler C."/>
        </authorList>
    </citation>
    <scope>NUCLEOTIDE SEQUENCE [LARGE SCALE GENOMIC DNA]</scope>
    <source>
        <strain evidence="1 2">CA13</strain>
    </source>
</reference>
<comment type="caution">
    <text evidence="1">The sequence shown here is derived from an EMBL/GenBank/DDBJ whole genome shotgun (WGS) entry which is preliminary data.</text>
</comment>
<sequence length="92" mass="10454">MAPVLVAAYLACGPPTKSRGIMDVTQYQRANNLHQITPNYVAPLVLKCWVSTRNAANRTTTKKTTYYVWFFGYVKLLPFDREQTEVDLPDNA</sequence>
<evidence type="ECO:0000313" key="2">
    <source>
        <dbReference type="Proteomes" id="UP000315010"/>
    </source>
</evidence>
<protein>
    <submittedName>
        <fullName evidence="1">Uncharacterized protein</fullName>
    </submittedName>
</protein>
<name>A0A5C5YYH5_9BACT</name>
<dbReference type="EMBL" id="SJPJ01000001">
    <property type="protein sequence ID" value="TWT79736.1"/>
    <property type="molecule type" value="Genomic_DNA"/>
</dbReference>
<organism evidence="1 2">
    <name type="scientific">Novipirellula herctigrandis</name>
    <dbReference type="NCBI Taxonomy" id="2527986"/>
    <lineage>
        <taxon>Bacteria</taxon>
        <taxon>Pseudomonadati</taxon>
        <taxon>Planctomycetota</taxon>
        <taxon>Planctomycetia</taxon>
        <taxon>Pirellulales</taxon>
        <taxon>Pirellulaceae</taxon>
        <taxon>Novipirellula</taxon>
    </lineage>
</organism>
<keyword evidence="2" id="KW-1185">Reference proteome</keyword>
<evidence type="ECO:0000313" key="1">
    <source>
        <dbReference type="EMBL" id="TWT79736.1"/>
    </source>
</evidence>
<dbReference type="AlphaFoldDB" id="A0A5C5YYH5"/>
<gene>
    <name evidence="1" type="ORF">CA13_11430</name>
</gene>
<accession>A0A5C5YYH5</accession>
<proteinExistence type="predicted"/>